<organism evidence="3 4">
    <name type="scientific">Dictyobacter arantiisoli</name>
    <dbReference type="NCBI Taxonomy" id="2014874"/>
    <lineage>
        <taxon>Bacteria</taxon>
        <taxon>Bacillati</taxon>
        <taxon>Chloroflexota</taxon>
        <taxon>Ktedonobacteria</taxon>
        <taxon>Ktedonobacterales</taxon>
        <taxon>Dictyobacteraceae</taxon>
        <taxon>Dictyobacter</taxon>
    </lineage>
</organism>
<feature type="transmembrane region" description="Helical" evidence="2">
    <location>
        <begin position="43"/>
        <end position="64"/>
    </location>
</feature>
<accession>A0A5A5TIE9</accession>
<feature type="region of interest" description="Disordered" evidence="1">
    <location>
        <begin position="1"/>
        <end position="24"/>
    </location>
</feature>
<keyword evidence="2" id="KW-1133">Transmembrane helix</keyword>
<evidence type="ECO:0000313" key="3">
    <source>
        <dbReference type="EMBL" id="GCF11381.1"/>
    </source>
</evidence>
<evidence type="ECO:0000256" key="1">
    <source>
        <dbReference type="SAM" id="MobiDB-lite"/>
    </source>
</evidence>
<keyword evidence="2" id="KW-0812">Transmembrane</keyword>
<dbReference type="AlphaFoldDB" id="A0A5A5TIE9"/>
<sequence length="90" mass="9964">MQKQPQSDRATIDNMPAAEQDSTEELAEIYTPEYTPRRRFLNAVLWIVAVLVIIGFAFFGVTALQHHPPLPSDTTGAVYHVLASVTSPLL</sequence>
<protein>
    <submittedName>
        <fullName evidence="3">Uncharacterized protein</fullName>
    </submittedName>
</protein>
<evidence type="ECO:0000313" key="4">
    <source>
        <dbReference type="Proteomes" id="UP000322530"/>
    </source>
</evidence>
<dbReference type="RefSeq" id="WP_149404212.1">
    <property type="nucleotide sequence ID" value="NZ_BIXY01000108.1"/>
</dbReference>
<keyword evidence="4" id="KW-1185">Reference proteome</keyword>
<evidence type="ECO:0000256" key="2">
    <source>
        <dbReference type="SAM" id="Phobius"/>
    </source>
</evidence>
<reference evidence="3 4" key="1">
    <citation type="submission" date="2019-01" db="EMBL/GenBank/DDBJ databases">
        <title>Draft genome sequence of Dictyobacter sp. Uno17.</title>
        <authorList>
            <person name="Wang C.M."/>
            <person name="Zheng Y."/>
            <person name="Sakai Y."/>
            <person name="Abe K."/>
            <person name="Yokota A."/>
            <person name="Yabe S."/>
        </authorList>
    </citation>
    <scope>NUCLEOTIDE SEQUENCE [LARGE SCALE GENOMIC DNA]</scope>
    <source>
        <strain evidence="3 4">Uno17</strain>
    </source>
</reference>
<comment type="caution">
    <text evidence="3">The sequence shown here is derived from an EMBL/GenBank/DDBJ whole genome shotgun (WGS) entry which is preliminary data.</text>
</comment>
<proteinExistence type="predicted"/>
<keyword evidence="2" id="KW-0472">Membrane</keyword>
<gene>
    <name evidence="3" type="ORF">KDI_49450</name>
</gene>
<dbReference type="Proteomes" id="UP000322530">
    <property type="component" value="Unassembled WGS sequence"/>
</dbReference>
<dbReference type="EMBL" id="BIXY01000108">
    <property type="protein sequence ID" value="GCF11381.1"/>
    <property type="molecule type" value="Genomic_DNA"/>
</dbReference>
<dbReference type="OrthoDB" id="166553at2"/>
<name>A0A5A5TIE9_9CHLR</name>